<dbReference type="EMBL" id="FMAK01000069">
    <property type="protein sequence ID" value="SCB71503.1"/>
    <property type="molecule type" value="Genomic_DNA"/>
</dbReference>
<gene>
    <name evidence="2" type="ORF">BWGO95_05743</name>
</gene>
<sequence>MFKKTAKIIVKQLGSVSNEEEIQETDLIPYPIQHQFQQKYSAMIEQINREQQRNLLEIERRPGDRIDPRNKLIEESAREQREREERIQNKETKIL</sequence>
<feature type="region of interest" description="Disordered" evidence="1">
    <location>
        <begin position="69"/>
        <end position="95"/>
    </location>
</feature>
<dbReference type="GO" id="GO:0003677">
    <property type="term" value="F:DNA binding"/>
    <property type="evidence" value="ECO:0007669"/>
    <property type="project" value="UniProtKB-KW"/>
</dbReference>
<reference evidence="2 3" key="1">
    <citation type="submission" date="2016-08" db="EMBL/GenBank/DDBJ databases">
        <authorList>
            <person name="Seilhamer J.J."/>
        </authorList>
    </citation>
    <scope>NUCLEOTIDE SEQUENCE [LARGE SCALE GENOMIC DNA]</scope>
    <source>
        <strain evidence="2 3">SDA_GO95</strain>
    </source>
</reference>
<name>A0A1G4ERS9_BACMY</name>
<keyword evidence="2" id="KW-0238">DNA-binding</keyword>
<proteinExistence type="predicted"/>
<organism evidence="2 3">
    <name type="scientific">Bacillus mycoides</name>
    <dbReference type="NCBI Taxonomy" id="1405"/>
    <lineage>
        <taxon>Bacteria</taxon>
        <taxon>Bacillati</taxon>
        <taxon>Bacillota</taxon>
        <taxon>Bacilli</taxon>
        <taxon>Bacillales</taxon>
        <taxon>Bacillaceae</taxon>
        <taxon>Bacillus</taxon>
        <taxon>Bacillus cereus group</taxon>
    </lineage>
</organism>
<evidence type="ECO:0000313" key="2">
    <source>
        <dbReference type="EMBL" id="SCB71503.1"/>
    </source>
</evidence>
<evidence type="ECO:0000313" key="3">
    <source>
        <dbReference type="Proteomes" id="UP000195696"/>
    </source>
</evidence>
<protein>
    <submittedName>
        <fullName evidence="2">DNA-binding protein</fullName>
    </submittedName>
</protein>
<dbReference type="Proteomes" id="UP000195696">
    <property type="component" value="Unassembled WGS sequence"/>
</dbReference>
<accession>A0A1G4ERS9</accession>
<dbReference type="AlphaFoldDB" id="A0A1G4ERS9"/>
<evidence type="ECO:0000256" key="1">
    <source>
        <dbReference type="SAM" id="MobiDB-lite"/>
    </source>
</evidence>